<keyword evidence="1" id="KW-0808">Transferase</keyword>
<name>A0AA42MCV7_ACIJO</name>
<dbReference type="GO" id="GO:0016740">
    <property type="term" value="F:transferase activity"/>
    <property type="evidence" value="ECO:0007669"/>
    <property type="project" value="UniProtKB-KW"/>
</dbReference>
<reference evidence="1" key="1">
    <citation type="submission" date="2022-09" db="EMBL/GenBank/DDBJ databases">
        <title>Intensive care unit water sources are persistently colonized with multi-drug resistant bacteria and are the site of extensive horizontal gene transfer of antibiotic resistance genes.</title>
        <authorList>
            <person name="Diorio-Toth L."/>
        </authorList>
    </citation>
    <scope>NUCLEOTIDE SEQUENCE</scope>
    <source>
        <strain evidence="1">GD03885</strain>
    </source>
</reference>
<comment type="caution">
    <text evidence="1">The sequence shown here is derived from an EMBL/GenBank/DDBJ whole genome shotgun (WGS) entry which is preliminary data.</text>
</comment>
<evidence type="ECO:0000313" key="2">
    <source>
        <dbReference type="Proteomes" id="UP001160116"/>
    </source>
</evidence>
<dbReference type="Gene3D" id="3.40.50.10540">
    <property type="entry name" value="Crotonobetainyl-coa:carnitine coa-transferase, domain 1"/>
    <property type="match status" value="1"/>
</dbReference>
<dbReference type="InterPro" id="IPR023606">
    <property type="entry name" value="CoA-Trfase_III_dom_1_sf"/>
</dbReference>
<organism evidence="1 2">
    <name type="scientific">Acinetobacter johnsonii</name>
    <dbReference type="NCBI Taxonomy" id="40214"/>
    <lineage>
        <taxon>Bacteria</taxon>
        <taxon>Pseudomonadati</taxon>
        <taxon>Pseudomonadota</taxon>
        <taxon>Gammaproteobacteria</taxon>
        <taxon>Moraxellales</taxon>
        <taxon>Moraxellaceae</taxon>
        <taxon>Acinetobacter</taxon>
    </lineage>
</organism>
<feature type="non-terminal residue" evidence="1">
    <location>
        <position position="1"/>
    </location>
</feature>
<evidence type="ECO:0000313" key="1">
    <source>
        <dbReference type="EMBL" id="MDH0828100.1"/>
    </source>
</evidence>
<protein>
    <submittedName>
        <fullName evidence="1">CoA transferase</fullName>
    </submittedName>
</protein>
<dbReference type="AlphaFoldDB" id="A0AA42MCV7"/>
<dbReference type="EMBL" id="JAOCCL010000093">
    <property type="protein sequence ID" value="MDH0828100.1"/>
    <property type="molecule type" value="Genomic_DNA"/>
</dbReference>
<sequence length="58" mass="6433">SPIKLSNTPIEYKHAAPQLGEHMLKILLQYKTREELASLQAKGVIDSSINILNDDSVT</sequence>
<accession>A0AA42MCV7</accession>
<gene>
    <name evidence="1" type="ORF">N5C97_16800</name>
</gene>
<dbReference type="Proteomes" id="UP001160116">
    <property type="component" value="Unassembled WGS sequence"/>
</dbReference>
<proteinExistence type="predicted"/>